<evidence type="ECO:0000313" key="2">
    <source>
        <dbReference type="EMBL" id="KAJ6837082.1"/>
    </source>
</evidence>
<sequence>MGSCPVMRRVRVTLVGGELGLGLTKGRGLLFFPFFTNCNSDGCKLLSWVVYIFWAYLCI</sequence>
<proteinExistence type="predicted"/>
<dbReference type="EMBL" id="JANAVB010033417">
    <property type="protein sequence ID" value="KAJ6808404.1"/>
    <property type="molecule type" value="Genomic_DNA"/>
</dbReference>
<evidence type="ECO:0000313" key="3">
    <source>
        <dbReference type="Proteomes" id="UP001140949"/>
    </source>
</evidence>
<reference evidence="1" key="2">
    <citation type="submission" date="2023-04" db="EMBL/GenBank/DDBJ databases">
        <authorList>
            <person name="Bruccoleri R.E."/>
            <person name="Oakeley E.J."/>
            <person name="Faust A.-M."/>
            <person name="Dessus-Babus S."/>
            <person name="Altorfer M."/>
            <person name="Burckhardt D."/>
            <person name="Oertli M."/>
            <person name="Naumann U."/>
            <person name="Petersen F."/>
            <person name="Wong J."/>
        </authorList>
    </citation>
    <scope>NUCLEOTIDE SEQUENCE</scope>
    <source>
        <strain evidence="1">GSM-AAB239-AS_SAM_17_03QT</strain>
        <tissue evidence="1">Leaf</tissue>
    </source>
</reference>
<name>A0AAX6EWI6_IRIPA</name>
<reference evidence="1" key="1">
    <citation type="journal article" date="2023" name="GigaByte">
        <title>Genome assembly of the bearded iris, Iris pallida Lam.</title>
        <authorList>
            <person name="Bruccoleri R.E."/>
            <person name="Oakeley E.J."/>
            <person name="Faust A.M.E."/>
            <person name="Altorfer M."/>
            <person name="Dessus-Babus S."/>
            <person name="Burckhardt D."/>
            <person name="Oertli M."/>
            <person name="Naumann U."/>
            <person name="Petersen F."/>
            <person name="Wong J."/>
        </authorList>
    </citation>
    <scope>NUCLEOTIDE SEQUENCE</scope>
    <source>
        <strain evidence="1">GSM-AAB239-AS_SAM_17_03QT</strain>
    </source>
</reference>
<keyword evidence="3" id="KW-1185">Reference proteome</keyword>
<evidence type="ECO:0000313" key="1">
    <source>
        <dbReference type="EMBL" id="KAJ6808404.1"/>
    </source>
</evidence>
<comment type="caution">
    <text evidence="1">The sequence shown here is derived from an EMBL/GenBank/DDBJ whole genome shotgun (WGS) entry which is preliminary data.</text>
</comment>
<accession>A0AAX6EWI6</accession>
<dbReference type="Proteomes" id="UP001140949">
    <property type="component" value="Unassembled WGS sequence"/>
</dbReference>
<dbReference type="EMBL" id="JANAVB010011439">
    <property type="protein sequence ID" value="KAJ6837082.1"/>
    <property type="molecule type" value="Genomic_DNA"/>
</dbReference>
<dbReference type="AlphaFoldDB" id="A0AAX6EWI6"/>
<gene>
    <name evidence="1" type="ORF">M6B38_166850</name>
    <name evidence="2" type="ORF">M6B38_323810</name>
</gene>
<organism evidence="1 3">
    <name type="scientific">Iris pallida</name>
    <name type="common">Sweet iris</name>
    <dbReference type="NCBI Taxonomy" id="29817"/>
    <lineage>
        <taxon>Eukaryota</taxon>
        <taxon>Viridiplantae</taxon>
        <taxon>Streptophyta</taxon>
        <taxon>Embryophyta</taxon>
        <taxon>Tracheophyta</taxon>
        <taxon>Spermatophyta</taxon>
        <taxon>Magnoliopsida</taxon>
        <taxon>Liliopsida</taxon>
        <taxon>Asparagales</taxon>
        <taxon>Iridaceae</taxon>
        <taxon>Iridoideae</taxon>
        <taxon>Irideae</taxon>
        <taxon>Iris</taxon>
    </lineage>
</organism>
<protein>
    <submittedName>
        <fullName evidence="1">Uncharacterized protein</fullName>
    </submittedName>
</protein>